<dbReference type="Gene3D" id="1.10.3210.10">
    <property type="entry name" value="Hypothetical protein af1432"/>
    <property type="match status" value="1"/>
</dbReference>
<proteinExistence type="predicted"/>
<dbReference type="AlphaFoldDB" id="A0A5D3WJX2"/>
<dbReference type="PANTHER" id="PTHR33525:SF3">
    <property type="entry name" value="RIBONUCLEASE Y"/>
    <property type="match status" value="1"/>
</dbReference>
<dbReference type="OrthoDB" id="9803649at2"/>
<dbReference type="CDD" id="cd00077">
    <property type="entry name" value="HDc"/>
    <property type="match status" value="1"/>
</dbReference>
<dbReference type="PANTHER" id="PTHR33525">
    <property type="match status" value="1"/>
</dbReference>
<sequence length="416" mass="46315">MGFVLVDSLEEGMVLAEDLFNEKGQFILAKGAILDSRHIDALKRFGVLEADIVGTSQSELDGGELDPSLMESARAYQRERFRLCDLEHEGIKAVFELAVEKTARHLQAGWQPPEAVAEVEVPAGLDWSAKPSSESLVRGKVRMAALPDVYSKIVAAINTPNCAVEHLAEIVSKDSSISVRLLKLVNSAYYALPKKINSISRAITLLGTRELLSLALGITIVRKFSNLNDELVSMEVFWKHAIRTGLFAQQIARRKGLKETESFFVGGLLHDIGRLVMLVEMPEYYASALNDYYRNGEIALYQAERQTLGYDHAQVGRLLCERWHLPFNLAQMVGWHHKPQGSRFALESCIIHLADFMAQAMGLEMPLPGRLPPLHPRAWEVVAPDLAMLAVSTQHVEHSFREIAGNFLGEEPRPAI</sequence>
<reference evidence="2 3" key="1">
    <citation type="submission" date="2019-07" db="EMBL/GenBank/DDBJ databases">
        <title>Genomic Encyclopedia of Type Strains, Phase IV (KMG-IV): sequencing the most valuable type-strain genomes for metagenomic binning, comparative biology and taxonomic classification.</title>
        <authorList>
            <person name="Goeker M."/>
        </authorList>
    </citation>
    <scope>NUCLEOTIDE SEQUENCE [LARGE SCALE GENOMIC DNA]</scope>
    <source>
        <strain evidence="2 3">SS015</strain>
    </source>
</reference>
<dbReference type="PROSITE" id="PS51833">
    <property type="entry name" value="HDOD"/>
    <property type="match status" value="1"/>
</dbReference>
<name>A0A5D3WJX2_9BACT</name>
<evidence type="ECO:0000259" key="1">
    <source>
        <dbReference type="PROSITE" id="PS51833"/>
    </source>
</evidence>
<dbReference type="RefSeq" id="WP_148895185.1">
    <property type="nucleotide sequence ID" value="NZ_VNIB01000003.1"/>
</dbReference>
<dbReference type="InterPro" id="IPR052340">
    <property type="entry name" value="RNase_Y/CdgJ"/>
</dbReference>
<evidence type="ECO:0000313" key="3">
    <source>
        <dbReference type="Proteomes" id="UP000324159"/>
    </source>
</evidence>
<keyword evidence="3" id="KW-1185">Reference proteome</keyword>
<evidence type="ECO:0000313" key="2">
    <source>
        <dbReference type="EMBL" id="TYO99262.1"/>
    </source>
</evidence>
<dbReference type="Proteomes" id="UP000324159">
    <property type="component" value="Unassembled WGS sequence"/>
</dbReference>
<dbReference type="Pfam" id="PF08668">
    <property type="entry name" value="HDOD"/>
    <property type="match status" value="1"/>
</dbReference>
<dbReference type="InterPro" id="IPR003607">
    <property type="entry name" value="HD/PDEase_dom"/>
</dbReference>
<organism evidence="2 3">
    <name type="scientific">Geothermobacter ehrlichii</name>
    <dbReference type="NCBI Taxonomy" id="213224"/>
    <lineage>
        <taxon>Bacteria</taxon>
        <taxon>Pseudomonadati</taxon>
        <taxon>Thermodesulfobacteriota</taxon>
        <taxon>Desulfuromonadia</taxon>
        <taxon>Desulfuromonadales</taxon>
        <taxon>Geothermobacteraceae</taxon>
        <taxon>Geothermobacter</taxon>
    </lineage>
</organism>
<dbReference type="EMBL" id="VNIB01000003">
    <property type="protein sequence ID" value="TYO99262.1"/>
    <property type="molecule type" value="Genomic_DNA"/>
</dbReference>
<accession>A0A5D3WJX2</accession>
<dbReference type="SUPFAM" id="SSF109604">
    <property type="entry name" value="HD-domain/PDEase-like"/>
    <property type="match status" value="1"/>
</dbReference>
<feature type="domain" description="HDOD" evidence="1">
    <location>
        <begin position="143"/>
        <end position="339"/>
    </location>
</feature>
<gene>
    <name evidence="2" type="ORF">EDC39_103105</name>
</gene>
<comment type="caution">
    <text evidence="2">The sequence shown here is derived from an EMBL/GenBank/DDBJ whole genome shotgun (WGS) entry which is preliminary data.</text>
</comment>
<protein>
    <submittedName>
        <fullName evidence="2">HD-like signal output (HDOD) protein</fullName>
    </submittedName>
</protein>
<dbReference type="InterPro" id="IPR013976">
    <property type="entry name" value="HDOD"/>
</dbReference>